<keyword evidence="3" id="KW-1185">Reference proteome</keyword>
<reference evidence="2 3" key="2">
    <citation type="journal article" date="2010" name="J Osaka Dent Univ">
        <title>Isolation and identification of Rothia mucilaginosa from persistent apical periodontitis lesions.</title>
        <authorList>
            <person name="Yamane K."/>
            <person name="Yoshida M."/>
            <person name="Fujihira T."/>
            <person name="Baba T."/>
            <person name="Tsuji N."/>
            <person name="Hayashi H."/>
            <person name="Sugimori C."/>
            <person name="Yamanaka T."/>
            <person name="Mashimo C."/>
            <person name="Nambu T."/>
            <person name="Kawai H."/>
            <person name="Fukushima H."/>
        </authorList>
    </citation>
    <scope>NUCLEOTIDE SEQUENCE [LARGE SCALE GENOMIC DNA]</scope>
    <source>
        <strain evidence="2 3">DY-18</strain>
    </source>
</reference>
<evidence type="ECO:0000313" key="3">
    <source>
        <dbReference type="Proteomes" id="UP000001883"/>
    </source>
</evidence>
<dbReference type="STRING" id="680646.RMDY18_01430"/>
<feature type="region of interest" description="Disordered" evidence="1">
    <location>
        <begin position="1"/>
        <end position="33"/>
    </location>
</feature>
<proteinExistence type="predicted"/>
<organism evidence="2 3">
    <name type="scientific">Rothia mucilaginosa (strain DY-18)</name>
    <name type="common">Stomatococcus mucilaginosus</name>
    <dbReference type="NCBI Taxonomy" id="680646"/>
    <lineage>
        <taxon>Bacteria</taxon>
        <taxon>Bacillati</taxon>
        <taxon>Actinomycetota</taxon>
        <taxon>Actinomycetes</taxon>
        <taxon>Micrococcales</taxon>
        <taxon>Micrococcaceae</taxon>
        <taxon>Rothia</taxon>
    </lineage>
</organism>
<evidence type="ECO:0000313" key="2">
    <source>
        <dbReference type="EMBL" id="BAI63975.1"/>
    </source>
</evidence>
<evidence type="ECO:0000256" key="1">
    <source>
        <dbReference type="SAM" id="MobiDB-lite"/>
    </source>
</evidence>
<sequence length="33" mass="3615">MELDIQDLITSSEDELKRAHGGTRPPAHRVGGQ</sequence>
<dbReference type="EMBL" id="AP011540">
    <property type="protein sequence ID" value="BAI63975.1"/>
    <property type="molecule type" value="Genomic_DNA"/>
</dbReference>
<protein>
    <submittedName>
        <fullName evidence="2">Uncharacterized protein</fullName>
    </submittedName>
</protein>
<dbReference type="KEGG" id="rmu:RMDY18_01430"/>
<dbReference type="AlphaFoldDB" id="D2NQP9"/>
<dbReference type="HOGENOM" id="CLU_3383591_0_0_11"/>
<reference evidence="3" key="1">
    <citation type="submission" date="2009-07" db="EMBL/GenBank/DDBJ databases">
        <title>Complete genome sequence of Rothia mucilaginosa DJ.</title>
        <authorList>
            <person name="Yamane K."/>
            <person name="Nambu T."/>
            <person name="Mashimo C."/>
            <person name="Sugimori C."/>
            <person name="Yamanaka T."/>
            <person name="Leung K."/>
            <person name="Fukushima H."/>
        </authorList>
    </citation>
    <scope>NUCLEOTIDE SEQUENCE [LARGE SCALE GENOMIC DNA]</scope>
    <source>
        <strain evidence="3">DY-18</strain>
    </source>
</reference>
<gene>
    <name evidence="2" type="ordered locus">RMDY18_01430</name>
</gene>
<name>D2NQP9_ROTMD</name>
<dbReference type="Proteomes" id="UP000001883">
    <property type="component" value="Chromosome"/>
</dbReference>
<accession>D2NQP9</accession>
<reference evidence="2 3" key="3">
    <citation type="journal article" date="2010" name="Sequencing">
        <title>Complete Genome Sequence of Rothia mucilaginosa DY-18: A Clinical Isolate with Dense Meshwork-Like Structures from a Persistent Apical Periodontitis Lesion.</title>
        <authorList>
            <person name="Yamane K."/>
            <person name="Nambu T."/>
            <person name="Yamanaka T."/>
            <person name="Mashimo C."/>
            <person name="Sugimori C."/>
            <person name="Leung K.-P."/>
            <person name="Fukushima H."/>
        </authorList>
    </citation>
    <scope>NUCLEOTIDE SEQUENCE [LARGE SCALE GENOMIC DNA]</scope>
    <source>
        <strain evidence="2 3">DY-18</strain>
    </source>
</reference>